<evidence type="ECO:0000256" key="3">
    <source>
        <dbReference type="ARBA" id="ARBA00012438"/>
    </source>
</evidence>
<dbReference type="PRINTS" id="PR00344">
    <property type="entry name" value="BCTRLSENSOR"/>
</dbReference>
<evidence type="ECO:0000256" key="16">
    <source>
        <dbReference type="SAM" id="Phobius"/>
    </source>
</evidence>
<dbReference type="SMART" id="SM00388">
    <property type="entry name" value="HisKA"/>
    <property type="match status" value="1"/>
</dbReference>
<keyword evidence="8" id="KW-0547">Nucleotide-binding</keyword>
<feature type="compositionally biased region" description="Polar residues" evidence="15">
    <location>
        <begin position="574"/>
        <end position="590"/>
    </location>
</feature>
<evidence type="ECO:0000256" key="14">
    <source>
        <dbReference type="ARBA" id="ARBA00035305"/>
    </source>
</evidence>
<evidence type="ECO:0000256" key="4">
    <source>
        <dbReference type="ARBA" id="ARBA00022475"/>
    </source>
</evidence>
<dbReference type="Gene3D" id="1.10.287.130">
    <property type="match status" value="1"/>
</dbReference>
<keyword evidence="9 19" id="KW-0418">Kinase</keyword>
<dbReference type="GO" id="GO:0016301">
    <property type="term" value="F:kinase activity"/>
    <property type="evidence" value="ECO:0007669"/>
    <property type="project" value="UniProtKB-KW"/>
</dbReference>
<dbReference type="SUPFAM" id="SSF47384">
    <property type="entry name" value="Homodimeric domain of signal transducing histidine kinase"/>
    <property type="match status" value="1"/>
</dbReference>
<dbReference type="Pfam" id="PF02518">
    <property type="entry name" value="HATPase_c"/>
    <property type="match status" value="1"/>
</dbReference>
<keyword evidence="12" id="KW-0902">Two-component regulatory system</keyword>
<dbReference type="Pfam" id="PF00672">
    <property type="entry name" value="HAMP"/>
    <property type="match status" value="1"/>
</dbReference>
<gene>
    <name evidence="19" type="primary">mtrB</name>
    <name evidence="19" type="ORF">LWF01_11180</name>
</gene>
<keyword evidence="5" id="KW-0597">Phosphoprotein</keyword>
<dbReference type="SUPFAM" id="SSF55874">
    <property type="entry name" value="ATPase domain of HSP90 chaperone/DNA topoisomerase II/histidine kinase"/>
    <property type="match status" value="1"/>
</dbReference>
<dbReference type="NCBIfam" id="NF040691">
    <property type="entry name" value="MtrAB_MtrB"/>
    <property type="match status" value="1"/>
</dbReference>
<feature type="transmembrane region" description="Helical" evidence="16">
    <location>
        <begin position="217"/>
        <end position="237"/>
    </location>
</feature>
<dbReference type="Gene3D" id="6.10.340.10">
    <property type="match status" value="1"/>
</dbReference>
<evidence type="ECO:0000256" key="2">
    <source>
        <dbReference type="ARBA" id="ARBA00004651"/>
    </source>
</evidence>
<dbReference type="CDD" id="cd00082">
    <property type="entry name" value="HisKA"/>
    <property type="match status" value="1"/>
</dbReference>
<dbReference type="SMART" id="SM00387">
    <property type="entry name" value="HATPase_c"/>
    <property type="match status" value="1"/>
</dbReference>
<dbReference type="InterPro" id="IPR003594">
    <property type="entry name" value="HATPase_dom"/>
</dbReference>
<keyword evidence="4" id="KW-1003">Cell membrane</keyword>
<comment type="subcellular location">
    <subcellularLocation>
        <location evidence="2">Cell membrane</location>
        <topology evidence="2">Multi-pass membrane protein</topology>
    </subcellularLocation>
</comment>
<keyword evidence="11 16" id="KW-1133">Transmembrane helix</keyword>
<evidence type="ECO:0000259" key="18">
    <source>
        <dbReference type="PROSITE" id="PS50885"/>
    </source>
</evidence>
<dbReference type="PROSITE" id="PS50885">
    <property type="entry name" value="HAMP"/>
    <property type="match status" value="1"/>
</dbReference>
<dbReference type="PANTHER" id="PTHR43547:SF2">
    <property type="entry name" value="HYBRID SIGNAL TRANSDUCTION HISTIDINE KINASE C"/>
    <property type="match status" value="1"/>
</dbReference>
<dbReference type="Proteomes" id="UP001209083">
    <property type="component" value="Chromosome"/>
</dbReference>
<evidence type="ECO:0000256" key="11">
    <source>
        <dbReference type="ARBA" id="ARBA00022989"/>
    </source>
</evidence>
<dbReference type="Gene3D" id="3.30.565.10">
    <property type="entry name" value="Histidine kinase-like ATPase, C-terminal domain"/>
    <property type="match status" value="1"/>
</dbReference>
<evidence type="ECO:0000256" key="7">
    <source>
        <dbReference type="ARBA" id="ARBA00022692"/>
    </source>
</evidence>
<keyword evidence="7 16" id="KW-0812">Transmembrane</keyword>
<dbReference type="PANTHER" id="PTHR43547">
    <property type="entry name" value="TWO-COMPONENT HISTIDINE KINASE"/>
    <property type="match status" value="1"/>
</dbReference>
<dbReference type="InterPro" id="IPR003661">
    <property type="entry name" value="HisK_dim/P_dom"/>
</dbReference>
<dbReference type="InterPro" id="IPR005467">
    <property type="entry name" value="His_kinase_dom"/>
</dbReference>
<dbReference type="RefSeq" id="WP_349637474.1">
    <property type="nucleotide sequence ID" value="NZ_CP090958.1"/>
</dbReference>
<feature type="domain" description="Histidine kinase" evidence="17">
    <location>
        <begin position="305"/>
        <end position="522"/>
    </location>
</feature>
<feature type="transmembrane region" description="Helical" evidence="16">
    <location>
        <begin position="33"/>
        <end position="52"/>
    </location>
</feature>
<accession>A0ABY8QQQ5</accession>
<dbReference type="SUPFAM" id="SSF158472">
    <property type="entry name" value="HAMP domain-like"/>
    <property type="match status" value="1"/>
</dbReference>
<evidence type="ECO:0000256" key="13">
    <source>
        <dbReference type="ARBA" id="ARBA00023136"/>
    </source>
</evidence>
<evidence type="ECO:0000256" key="1">
    <source>
        <dbReference type="ARBA" id="ARBA00000085"/>
    </source>
</evidence>
<evidence type="ECO:0000256" key="8">
    <source>
        <dbReference type="ARBA" id="ARBA00022741"/>
    </source>
</evidence>
<dbReference type="InterPro" id="IPR047669">
    <property type="entry name" value="MtrAB_MtrB"/>
</dbReference>
<protein>
    <recommendedName>
        <fullName evidence="14">Sensor histidine kinase MtrB</fullName>
        <ecNumber evidence="3">2.7.13.3</ecNumber>
    </recommendedName>
</protein>
<name>A0ABY8QQQ5_9MICO</name>
<feature type="region of interest" description="Disordered" evidence="15">
    <location>
        <begin position="525"/>
        <end position="590"/>
    </location>
</feature>
<dbReference type="InterPro" id="IPR036097">
    <property type="entry name" value="HisK_dim/P_sf"/>
</dbReference>
<dbReference type="EMBL" id="CP090958">
    <property type="protein sequence ID" value="WGW10694.1"/>
    <property type="molecule type" value="Genomic_DNA"/>
</dbReference>
<evidence type="ECO:0000313" key="20">
    <source>
        <dbReference type="Proteomes" id="UP001209083"/>
    </source>
</evidence>
<proteinExistence type="predicted"/>
<dbReference type="InterPro" id="IPR003660">
    <property type="entry name" value="HAMP_dom"/>
</dbReference>
<dbReference type="InterPro" id="IPR036890">
    <property type="entry name" value="HATPase_C_sf"/>
</dbReference>
<evidence type="ECO:0000256" key="5">
    <source>
        <dbReference type="ARBA" id="ARBA00022553"/>
    </source>
</evidence>
<dbReference type="SMART" id="SM00304">
    <property type="entry name" value="HAMP"/>
    <property type="match status" value="1"/>
</dbReference>
<evidence type="ECO:0000256" key="15">
    <source>
        <dbReference type="SAM" id="MobiDB-lite"/>
    </source>
</evidence>
<sequence>MSNRPAIGTWLGSCARAIGKGWRWVVSLIRRSLQFRVVAATILLTSFAIYGVGTYMSQEIAKGLFEKRLSSATKITDQFAQQLNAFSDDEAATSQGDLSTTLRTTLADQMSSSTLPLRAVALEPMEGATSVSPISETQKNKPPYSVKQLSPDLIESVKDAGGEQRYQAMELSNYDGSVDPGLAIGTLVTIPGAGQFQLYVISDLTEEQNTLEFVQRAMVISGLVLIVLVAAIAWTVANIVVRPVRVAADVSHTLASGDLDRRMPVHGEDELATLARSFNDMASALQDQITRMEALSVLQRRFVSDVSHELRTPLTTIRIAGELMYEAREDFDPVTARSAELLHSQVQRFEALLADLLEISRFDAGAAALDAAADDLVSVVNKVVESVEVVAEQAGTPVIIHGPSAPMMAAIDSRRIERIVRNLVVNAIEHSEGKPVDIYLAADADAVAVSVRDHGVGMDRSQVERVFDRFWRADPARQRTLGGTGLGLAISLEDAHLHAGWLQAWGRPGEGSCFRLTIPRRPGHELETSPLPLPPADASSAARKDDEVIEPLSSDSSVRLNTGSLPVLPVRAETSLNSRESSSNPRDNHA</sequence>
<evidence type="ECO:0000256" key="6">
    <source>
        <dbReference type="ARBA" id="ARBA00022679"/>
    </source>
</evidence>
<dbReference type="Pfam" id="PF00512">
    <property type="entry name" value="HisKA"/>
    <property type="match status" value="1"/>
</dbReference>
<evidence type="ECO:0000256" key="10">
    <source>
        <dbReference type="ARBA" id="ARBA00022840"/>
    </source>
</evidence>
<reference evidence="19 20" key="1">
    <citation type="submission" date="2023-05" db="EMBL/GenBank/DDBJ databases">
        <title>Lithophilousrod everest ZFBP1038 complete genpme.</title>
        <authorList>
            <person name="Tian M."/>
        </authorList>
    </citation>
    <scope>NUCLEOTIDE SEQUENCE [LARGE SCALE GENOMIC DNA]</scope>
    <source>
        <strain evidence="19 20">ZFBP1038</strain>
    </source>
</reference>
<comment type="catalytic activity">
    <reaction evidence="1">
        <text>ATP + protein L-histidine = ADP + protein N-phospho-L-histidine.</text>
        <dbReference type="EC" id="2.7.13.3"/>
    </reaction>
</comment>
<keyword evidence="6" id="KW-0808">Transferase</keyword>
<feature type="domain" description="HAMP" evidence="18">
    <location>
        <begin position="238"/>
        <end position="290"/>
    </location>
</feature>
<keyword evidence="10" id="KW-0067">ATP-binding</keyword>
<dbReference type="InterPro" id="IPR004358">
    <property type="entry name" value="Sig_transdc_His_kin-like_C"/>
</dbReference>
<keyword evidence="13 16" id="KW-0472">Membrane</keyword>
<dbReference type="CDD" id="cd06225">
    <property type="entry name" value="HAMP"/>
    <property type="match status" value="1"/>
</dbReference>
<evidence type="ECO:0000256" key="9">
    <source>
        <dbReference type="ARBA" id="ARBA00022777"/>
    </source>
</evidence>
<dbReference type="PROSITE" id="PS50109">
    <property type="entry name" value="HIS_KIN"/>
    <property type="match status" value="1"/>
</dbReference>
<evidence type="ECO:0000313" key="19">
    <source>
        <dbReference type="EMBL" id="WGW10694.1"/>
    </source>
</evidence>
<keyword evidence="20" id="KW-1185">Reference proteome</keyword>
<dbReference type="EC" id="2.7.13.3" evidence="3"/>
<evidence type="ECO:0000256" key="12">
    <source>
        <dbReference type="ARBA" id="ARBA00023012"/>
    </source>
</evidence>
<feature type="compositionally biased region" description="Polar residues" evidence="15">
    <location>
        <begin position="553"/>
        <end position="564"/>
    </location>
</feature>
<evidence type="ECO:0000259" key="17">
    <source>
        <dbReference type="PROSITE" id="PS50109"/>
    </source>
</evidence>
<organism evidence="19 20">
    <name type="scientific">Saxibacter everestensis</name>
    <dbReference type="NCBI Taxonomy" id="2909229"/>
    <lineage>
        <taxon>Bacteria</taxon>
        <taxon>Bacillati</taxon>
        <taxon>Actinomycetota</taxon>
        <taxon>Actinomycetes</taxon>
        <taxon>Micrococcales</taxon>
        <taxon>Brevibacteriaceae</taxon>
        <taxon>Saxibacter</taxon>
    </lineage>
</organism>